<sequence>MVAAVAGLPPGRSGSSLWRRSMIAGPSAVVAPAAGGWVVGLPGTLGHGAIKVGWVTRGSTLLLAVALVVNRPGSSPVPGRLFEPDPAETSAMAGQEDYRSWAAKTAAE</sequence>
<keyword evidence="3" id="KW-1185">Reference proteome</keyword>
<evidence type="ECO:0000256" key="1">
    <source>
        <dbReference type="SAM" id="MobiDB-lite"/>
    </source>
</evidence>
<dbReference type="Proteomes" id="UP001602245">
    <property type="component" value="Unassembled WGS sequence"/>
</dbReference>
<protein>
    <submittedName>
        <fullName evidence="2">Uncharacterized protein</fullName>
    </submittedName>
</protein>
<feature type="region of interest" description="Disordered" evidence="1">
    <location>
        <begin position="77"/>
        <end position="108"/>
    </location>
</feature>
<organism evidence="2 3">
    <name type="scientific">Paractinoplanes globisporus</name>
    <dbReference type="NCBI Taxonomy" id="113565"/>
    <lineage>
        <taxon>Bacteria</taxon>
        <taxon>Bacillati</taxon>
        <taxon>Actinomycetota</taxon>
        <taxon>Actinomycetes</taxon>
        <taxon>Micromonosporales</taxon>
        <taxon>Micromonosporaceae</taxon>
        <taxon>Paractinoplanes</taxon>
    </lineage>
</organism>
<name>A0ABW6WS34_9ACTN</name>
<gene>
    <name evidence="2" type="ORF">ACFY35_42295</name>
</gene>
<evidence type="ECO:0000313" key="2">
    <source>
        <dbReference type="EMBL" id="MFF5296107.1"/>
    </source>
</evidence>
<dbReference type="RefSeq" id="WP_157296829.1">
    <property type="nucleotide sequence ID" value="NZ_JBIAZU010000008.1"/>
</dbReference>
<dbReference type="EMBL" id="JBIAZU010000008">
    <property type="protein sequence ID" value="MFF5296107.1"/>
    <property type="molecule type" value="Genomic_DNA"/>
</dbReference>
<accession>A0ABW6WS34</accession>
<evidence type="ECO:0000313" key="3">
    <source>
        <dbReference type="Proteomes" id="UP001602245"/>
    </source>
</evidence>
<reference evidence="2 3" key="1">
    <citation type="submission" date="2024-10" db="EMBL/GenBank/DDBJ databases">
        <title>The Natural Products Discovery Center: Release of the First 8490 Sequenced Strains for Exploring Actinobacteria Biosynthetic Diversity.</title>
        <authorList>
            <person name="Kalkreuter E."/>
            <person name="Kautsar S.A."/>
            <person name="Yang D."/>
            <person name="Bader C.D."/>
            <person name="Teijaro C.N."/>
            <person name="Fluegel L."/>
            <person name="Davis C.M."/>
            <person name="Simpson J.R."/>
            <person name="Lauterbach L."/>
            <person name="Steele A.D."/>
            <person name="Gui C."/>
            <person name="Meng S."/>
            <person name="Li G."/>
            <person name="Viehrig K."/>
            <person name="Ye F."/>
            <person name="Su P."/>
            <person name="Kiefer A.F."/>
            <person name="Nichols A."/>
            <person name="Cepeda A.J."/>
            <person name="Yan W."/>
            <person name="Fan B."/>
            <person name="Jiang Y."/>
            <person name="Adhikari A."/>
            <person name="Zheng C.-J."/>
            <person name="Schuster L."/>
            <person name="Cowan T.M."/>
            <person name="Smanski M.J."/>
            <person name="Chevrette M.G."/>
            <person name="De Carvalho L.P.S."/>
            <person name="Shen B."/>
        </authorList>
    </citation>
    <scope>NUCLEOTIDE SEQUENCE [LARGE SCALE GENOMIC DNA]</scope>
    <source>
        <strain evidence="2 3">NPDC000087</strain>
    </source>
</reference>
<comment type="caution">
    <text evidence="2">The sequence shown here is derived from an EMBL/GenBank/DDBJ whole genome shotgun (WGS) entry which is preliminary data.</text>
</comment>
<proteinExistence type="predicted"/>